<protein>
    <submittedName>
        <fullName evidence="4">WD40 repeat domain-containing protein</fullName>
    </submittedName>
</protein>
<feature type="repeat" description="WD" evidence="3">
    <location>
        <begin position="95"/>
        <end position="136"/>
    </location>
</feature>
<dbReference type="GO" id="GO:0006367">
    <property type="term" value="P:transcription initiation at RNA polymerase II promoter"/>
    <property type="evidence" value="ECO:0007669"/>
    <property type="project" value="TreeGrafter"/>
</dbReference>
<reference evidence="4 5" key="1">
    <citation type="submission" date="2018-01" db="EMBL/GenBank/DDBJ databases">
        <authorList>
            <person name="Gaut B.S."/>
            <person name="Morton B.R."/>
            <person name="Clegg M.T."/>
            <person name="Duvall M.R."/>
        </authorList>
    </citation>
    <scope>NUCLEOTIDE SEQUENCE [LARGE SCALE GENOMIC DNA]</scope>
    <source>
        <strain evidence="4 5">HR-AV</strain>
    </source>
</reference>
<feature type="repeat" description="WD" evidence="3">
    <location>
        <begin position="179"/>
        <end position="220"/>
    </location>
</feature>
<dbReference type="EMBL" id="PQVF01000003">
    <property type="protein sequence ID" value="POY37844.1"/>
    <property type="molecule type" value="Genomic_DNA"/>
</dbReference>
<feature type="repeat" description="WD" evidence="3">
    <location>
        <begin position="10"/>
        <end position="51"/>
    </location>
</feature>
<dbReference type="InterPro" id="IPR015943">
    <property type="entry name" value="WD40/YVTN_repeat-like_dom_sf"/>
</dbReference>
<sequence length="304" mass="34515">MPEVKLKALLPGHRNPIFTIENSQKEHIFFTGGNDLGVVEWSLKKMGFVKVLMPVQSSIYALHAPTFGANILAVGERRGNVSVFDFEEQKVKAVLAFHTKPVFDIKSSKRLNQLYTASEDGQLGIWSLDNFEKIYSIKISDQTIRAIAISPDEKHMALAGKDNIIRIFDMDDFSLLKEIHGHTMPVFTLQYAPDGNYLISGSRDAQLKIWNVGSEYDLKFNIAAHMYAVNHIAFHPTQPYFATASMDKSIKIWGNNDFKLYHKIDISKEASHSKSVNKLIWNTYNNELISVSDDKLVMVWQVSF</sequence>
<dbReference type="SUPFAM" id="SSF50978">
    <property type="entry name" value="WD40 repeat-like"/>
    <property type="match status" value="1"/>
</dbReference>
<organism evidence="4 5">
    <name type="scientific">Solitalea longa</name>
    <dbReference type="NCBI Taxonomy" id="2079460"/>
    <lineage>
        <taxon>Bacteria</taxon>
        <taxon>Pseudomonadati</taxon>
        <taxon>Bacteroidota</taxon>
        <taxon>Sphingobacteriia</taxon>
        <taxon>Sphingobacteriales</taxon>
        <taxon>Sphingobacteriaceae</taxon>
        <taxon>Solitalea</taxon>
    </lineage>
</organism>
<evidence type="ECO:0000313" key="5">
    <source>
        <dbReference type="Proteomes" id="UP000236893"/>
    </source>
</evidence>
<gene>
    <name evidence="4" type="ORF">C3K47_04745</name>
</gene>
<comment type="caution">
    <text evidence="4">The sequence shown here is derived from an EMBL/GenBank/DDBJ whole genome shotgun (WGS) entry which is preliminary data.</text>
</comment>
<feature type="repeat" description="WD" evidence="3">
    <location>
        <begin position="222"/>
        <end position="253"/>
    </location>
</feature>
<keyword evidence="5" id="KW-1185">Reference proteome</keyword>
<keyword evidence="1 3" id="KW-0853">WD repeat</keyword>
<dbReference type="PROSITE" id="PS50082">
    <property type="entry name" value="WD_REPEATS_2"/>
    <property type="match status" value="5"/>
</dbReference>
<dbReference type="CDD" id="cd00200">
    <property type="entry name" value="WD40"/>
    <property type="match status" value="1"/>
</dbReference>
<keyword evidence="2" id="KW-0677">Repeat</keyword>
<dbReference type="OrthoDB" id="933690at2"/>
<accession>A0A2S5A5Q1</accession>
<evidence type="ECO:0000256" key="1">
    <source>
        <dbReference type="ARBA" id="ARBA00022574"/>
    </source>
</evidence>
<dbReference type="Pfam" id="PF00400">
    <property type="entry name" value="WD40"/>
    <property type="match status" value="5"/>
</dbReference>
<dbReference type="InterPro" id="IPR019775">
    <property type="entry name" value="WD40_repeat_CS"/>
</dbReference>
<evidence type="ECO:0000313" key="4">
    <source>
        <dbReference type="EMBL" id="POY37844.1"/>
    </source>
</evidence>
<dbReference type="InterPro" id="IPR020472">
    <property type="entry name" value="WD40_PAC1"/>
</dbReference>
<dbReference type="PRINTS" id="PR00320">
    <property type="entry name" value="GPROTEINBRPT"/>
</dbReference>
<feature type="repeat" description="WD" evidence="3">
    <location>
        <begin position="269"/>
        <end position="304"/>
    </location>
</feature>
<dbReference type="InterPro" id="IPR001680">
    <property type="entry name" value="WD40_rpt"/>
</dbReference>
<dbReference type="Proteomes" id="UP000236893">
    <property type="component" value="Unassembled WGS sequence"/>
</dbReference>
<dbReference type="InterPro" id="IPR036322">
    <property type="entry name" value="WD40_repeat_dom_sf"/>
</dbReference>
<proteinExistence type="predicted"/>
<dbReference type="PANTHER" id="PTHR19879">
    <property type="entry name" value="TRANSCRIPTION INITIATION FACTOR TFIID"/>
    <property type="match status" value="1"/>
</dbReference>
<evidence type="ECO:0000256" key="3">
    <source>
        <dbReference type="PROSITE-ProRule" id="PRU00221"/>
    </source>
</evidence>
<dbReference type="Gene3D" id="2.130.10.10">
    <property type="entry name" value="YVTN repeat-like/Quinoprotein amine dehydrogenase"/>
    <property type="match status" value="2"/>
</dbReference>
<dbReference type="RefSeq" id="WP_103787975.1">
    <property type="nucleotide sequence ID" value="NZ_PQVF01000003.1"/>
</dbReference>
<dbReference type="PROSITE" id="PS00678">
    <property type="entry name" value="WD_REPEATS_1"/>
    <property type="match status" value="1"/>
</dbReference>
<dbReference type="SMART" id="SM00320">
    <property type="entry name" value="WD40"/>
    <property type="match status" value="7"/>
</dbReference>
<dbReference type="AlphaFoldDB" id="A0A2S5A5Q1"/>
<dbReference type="PANTHER" id="PTHR19879:SF1">
    <property type="entry name" value="CANNONBALL-RELATED"/>
    <property type="match status" value="1"/>
</dbReference>
<evidence type="ECO:0000256" key="2">
    <source>
        <dbReference type="ARBA" id="ARBA00022737"/>
    </source>
</evidence>
<name>A0A2S5A5Q1_9SPHI</name>
<dbReference type="PROSITE" id="PS50294">
    <property type="entry name" value="WD_REPEATS_REGION"/>
    <property type="match status" value="3"/>
</dbReference>